<feature type="region of interest" description="Disordered" evidence="8">
    <location>
        <begin position="258"/>
        <end position="328"/>
    </location>
</feature>
<feature type="active site" description="Proton acceptor" evidence="7">
    <location>
        <position position="180"/>
    </location>
</feature>
<evidence type="ECO:0000256" key="7">
    <source>
        <dbReference type="HAMAP-Rule" id="MF_00156"/>
    </source>
</evidence>
<dbReference type="GO" id="GO:0005737">
    <property type="term" value="C:cytoplasm"/>
    <property type="evidence" value="ECO:0007669"/>
    <property type="project" value="UniProtKB-SubCell"/>
</dbReference>
<sequence>MRWTTRDIRQRKGRDKIPVLTCYEYSMAKLLDQAGVPMFLVGDSVGNVVLGYETTVPVTVEQMIHHASAVMRARPQALVIVDMPFLSFQVSPEKALEAAGRMIKESGADAVKLEGGERNVEAIRRIVEAGIPVCGHLGLTPQSVLALGGYPLQGKGEEGDRLLEEAKMLEAAGCFCLVLEKVPEALAQRVTDAIGIPTIGIGAGAGCDGQVLVLHDLLGLTPDFQPRFVKRYAEVGEIVIEAAARYCAEVRQGVFPGKEHGYKDTSATPPAEKPSDAKSPRAKSSPASKGETSSAGRGAPGDSDSDAHYGPGRSGAAPKATKKKSPGR</sequence>
<evidence type="ECO:0000313" key="10">
    <source>
        <dbReference type="Proteomes" id="UP000739538"/>
    </source>
</evidence>
<gene>
    <name evidence="7 9" type="primary">panB</name>
    <name evidence="9" type="ORF">KDA27_00075</name>
</gene>
<organism evidence="9 10">
    <name type="scientific">Eiseniibacteriota bacterium</name>
    <dbReference type="NCBI Taxonomy" id="2212470"/>
    <lineage>
        <taxon>Bacteria</taxon>
        <taxon>Candidatus Eiseniibacteriota</taxon>
    </lineage>
</organism>
<comment type="subunit">
    <text evidence="3 7">Homodecamer; pentamer of dimers.</text>
</comment>
<dbReference type="Proteomes" id="UP000739538">
    <property type="component" value="Unassembled WGS sequence"/>
</dbReference>
<keyword evidence="7" id="KW-0460">Magnesium</keyword>
<evidence type="ECO:0000256" key="8">
    <source>
        <dbReference type="SAM" id="MobiDB-lite"/>
    </source>
</evidence>
<evidence type="ECO:0000256" key="2">
    <source>
        <dbReference type="ARBA" id="ARBA00008676"/>
    </source>
</evidence>
<comment type="subcellular location">
    <subcellularLocation>
        <location evidence="7">Cytoplasm</location>
    </subcellularLocation>
</comment>
<dbReference type="SUPFAM" id="SSF51621">
    <property type="entry name" value="Phosphoenolpyruvate/pyruvate domain"/>
    <property type="match status" value="1"/>
</dbReference>
<dbReference type="InterPro" id="IPR040442">
    <property type="entry name" value="Pyrv_kinase-like_dom_sf"/>
</dbReference>
<proteinExistence type="inferred from homology"/>
<reference evidence="9" key="2">
    <citation type="journal article" date="2021" name="Microbiome">
        <title>Successional dynamics and alternative stable states in a saline activated sludge microbial community over 9 years.</title>
        <authorList>
            <person name="Wang Y."/>
            <person name="Ye J."/>
            <person name="Ju F."/>
            <person name="Liu L."/>
            <person name="Boyd J.A."/>
            <person name="Deng Y."/>
            <person name="Parks D.H."/>
            <person name="Jiang X."/>
            <person name="Yin X."/>
            <person name="Woodcroft B.J."/>
            <person name="Tyson G.W."/>
            <person name="Hugenholtz P."/>
            <person name="Polz M.F."/>
            <person name="Zhang T."/>
        </authorList>
    </citation>
    <scope>NUCLEOTIDE SEQUENCE</scope>
    <source>
        <strain evidence="9">HKST-UBA02</strain>
    </source>
</reference>
<comment type="pathway">
    <text evidence="1 7">Cofactor biosynthesis; (R)-pantothenate biosynthesis; (R)-pantoate from 3-methyl-2-oxobutanoate: step 1/2.</text>
</comment>
<dbReference type="PANTHER" id="PTHR20881">
    <property type="entry name" value="3-METHYL-2-OXOBUTANOATE HYDROXYMETHYLTRANSFERASE"/>
    <property type="match status" value="1"/>
</dbReference>
<accession>A0A956N8I2</accession>
<evidence type="ECO:0000256" key="3">
    <source>
        <dbReference type="ARBA" id="ARBA00011424"/>
    </source>
</evidence>
<dbReference type="GO" id="GO:0015940">
    <property type="term" value="P:pantothenate biosynthetic process"/>
    <property type="evidence" value="ECO:0007669"/>
    <property type="project" value="UniProtKB-UniRule"/>
</dbReference>
<comment type="function">
    <text evidence="6 7">Catalyzes the reversible reaction in which hydroxymethyl group from 5,10-methylenetetrahydrofolate is transferred onto alpha-ketoisovalerate to form ketopantoate.</text>
</comment>
<dbReference type="PANTHER" id="PTHR20881:SF0">
    <property type="entry name" value="3-METHYL-2-OXOBUTANOATE HYDROXYMETHYLTRANSFERASE"/>
    <property type="match status" value="1"/>
</dbReference>
<dbReference type="GO" id="GO:0000287">
    <property type="term" value="F:magnesium ion binding"/>
    <property type="evidence" value="ECO:0007669"/>
    <property type="project" value="TreeGrafter"/>
</dbReference>
<dbReference type="NCBIfam" id="NF001452">
    <property type="entry name" value="PRK00311.1"/>
    <property type="match status" value="1"/>
</dbReference>
<dbReference type="EMBL" id="JAGQHS010000001">
    <property type="protein sequence ID" value="MCA9754167.1"/>
    <property type="molecule type" value="Genomic_DNA"/>
</dbReference>
<keyword evidence="5 7" id="KW-0808">Transferase</keyword>
<dbReference type="Pfam" id="PF02548">
    <property type="entry name" value="Pantoate_transf"/>
    <property type="match status" value="1"/>
</dbReference>
<dbReference type="NCBIfam" id="TIGR00222">
    <property type="entry name" value="panB"/>
    <property type="match status" value="1"/>
</dbReference>
<dbReference type="GO" id="GO:0003864">
    <property type="term" value="F:3-methyl-2-oxobutanoate hydroxymethyltransferase activity"/>
    <property type="evidence" value="ECO:0007669"/>
    <property type="project" value="UniProtKB-UniRule"/>
</dbReference>
<feature type="binding site" evidence="7">
    <location>
        <position position="82"/>
    </location>
    <ligand>
        <name>3-methyl-2-oxobutanoate</name>
        <dbReference type="ChEBI" id="CHEBI:11851"/>
    </ligand>
</feature>
<protein>
    <recommendedName>
        <fullName evidence="7">3-methyl-2-oxobutanoate hydroxymethyltransferase</fullName>
        <ecNumber evidence="7">2.1.2.11</ecNumber>
    </recommendedName>
    <alternativeName>
        <fullName evidence="7">Ketopantoate hydroxymethyltransferase</fullName>
        <shortName evidence="7">KPHMT</shortName>
    </alternativeName>
</protein>
<comment type="caution">
    <text evidence="9">The sequence shown here is derived from an EMBL/GenBank/DDBJ whole genome shotgun (WGS) entry which is preliminary data.</text>
</comment>
<reference evidence="9" key="1">
    <citation type="submission" date="2020-04" db="EMBL/GenBank/DDBJ databases">
        <authorList>
            <person name="Zhang T."/>
        </authorList>
    </citation>
    <scope>NUCLEOTIDE SEQUENCE</scope>
    <source>
        <strain evidence="9">HKST-UBA02</strain>
    </source>
</reference>
<dbReference type="FunFam" id="3.20.20.60:FF:000003">
    <property type="entry name" value="3-methyl-2-oxobutanoate hydroxymethyltransferase"/>
    <property type="match status" value="1"/>
</dbReference>
<evidence type="ECO:0000256" key="6">
    <source>
        <dbReference type="ARBA" id="ARBA00056497"/>
    </source>
</evidence>
<evidence type="ECO:0000256" key="1">
    <source>
        <dbReference type="ARBA" id="ARBA00005033"/>
    </source>
</evidence>
<evidence type="ECO:0000256" key="5">
    <source>
        <dbReference type="ARBA" id="ARBA00022679"/>
    </source>
</evidence>
<evidence type="ECO:0000256" key="4">
    <source>
        <dbReference type="ARBA" id="ARBA00022655"/>
    </source>
</evidence>
<feature type="binding site" evidence="7">
    <location>
        <position position="82"/>
    </location>
    <ligand>
        <name>Mg(2+)</name>
        <dbReference type="ChEBI" id="CHEBI:18420"/>
    </ligand>
</feature>
<feature type="binding site" evidence="7">
    <location>
        <position position="114"/>
    </location>
    <ligand>
        <name>Mg(2+)</name>
        <dbReference type="ChEBI" id="CHEBI:18420"/>
    </ligand>
</feature>
<feature type="binding site" evidence="7">
    <location>
        <begin position="43"/>
        <end position="44"/>
    </location>
    <ligand>
        <name>3-methyl-2-oxobutanoate</name>
        <dbReference type="ChEBI" id="CHEBI:11851"/>
    </ligand>
</feature>
<comment type="catalytic activity">
    <reaction evidence="7">
        <text>(6R)-5,10-methylene-5,6,7,8-tetrahydrofolate + 3-methyl-2-oxobutanoate + H2O = 2-dehydropantoate + (6S)-5,6,7,8-tetrahydrofolate</text>
        <dbReference type="Rhea" id="RHEA:11824"/>
        <dbReference type="ChEBI" id="CHEBI:11561"/>
        <dbReference type="ChEBI" id="CHEBI:11851"/>
        <dbReference type="ChEBI" id="CHEBI:15377"/>
        <dbReference type="ChEBI" id="CHEBI:15636"/>
        <dbReference type="ChEBI" id="CHEBI:57453"/>
        <dbReference type="EC" id="2.1.2.11"/>
    </reaction>
</comment>
<dbReference type="AlphaFoldDB" id="A0A956N8I2"/>
<feature type="binding site" evidence="7">
    <location>
        <position position="43"/>
    </location>
    <ligand>
        <name>Mg(2+)</name>
        <dbReference type="ChEBI" id="CHEBI:18420"/>
    </ligand>
</feature>
<name>A0A956N8I2_UNCEI</name>
<keyword evidence="4 7" id="KW-0566">Pantothenate biosynthesis</keyword>
<dbReference type="EC" id="2.1.2.11" evidence="7"/>
<comment type="similarity">
    <text evidence="2 7">Belongs to the PanB family.</text>
</comment>
<keyword evidence="7" id="KW-0963">Cytoplasm</keyword>
<dbReference type="InterPro" id="IPR015813">
    <property type="entry name" value="Pyrv/PenolPyrv_kinase-like_dom"/>
</dbReference>
<feature type="binding site" evidence="7">
    <location>
        <position position="112"/>
    </location>
    <ligand>
        <name>3-methyl-2-oxobutanoate</name>
        <dbReference type="ChEBI" id="CHEBI:11851"/>
    </ligand>
</feature>
<dbReference type="Gene3D" id="3.20.20.60">
    <property type="entry name" value="Phosphoenolpyruvate-binding domains"/>
    <property type="match status" value="1"/>
</dbReference>
<keyword evidence="7" id="KW-0479">Metal-binding</keyword>
<comment type="cofactor">
    <cofactor evidence="7">
        <name>Mg(2+)</name>
        <dbReference type="ChEBI" id="CHEBI:18420"/>
    </cofactor>
    <text evidence="7">Binds 1 Mg(2+) ion per subunit.</text>
</comment>
<dbReference type="CDD" id="cd06557">
    <property type="entry name" value="KPHMT-like"/>
    <property type="match status" value="1"/>
</dbReference>
<evidence type="ECO:0000313" key="9">
    <source>
        <dbReference type="EMBL" id="MCA9754167.1"/>
    </source>
</evidence>
<dbReference type="HAMAP" id="MF_00156">
    <property type="entry name" value="PanB"/>
    <property type="match status" value="1"/>
</dbReference>
<dbReference type="InterPro" id="IPR003700">
    <property type="entry name" value="Pantoate_hydroxy_MeTrfase"/>
</dbReference>